<dbReference type="Proteomes" id="UP001140234">
    <property type="component" value="Unassembled WGS sequence"/>
</dbReference>
<evidence type="ECO:0000313" key="1">
    <source>
        <dbReference type="EMBL" id="KAJ2770930.1"/>
    </source>
</evidence>
<comment type="caution">
    <text evidence="1">The sequence shown here is derived from an EMBL/GenBank/DDBJ whole genome shotgun (WGS) entry which is preliminary data.</text>
</comment>
<organism evidence="1 2">
    <name type="scientific">Coemansia nantahalensis</name>
    <dbReference type="NCBI Taxonomy" id="2789366"/>
    <lineage>
        <taxon>Eukaryota</taxon>
        <taxon>Fungi</taxon>
        <taxon>Fungi incertae sedis</taxon>
        <taxon>Zoopagomycota</taxon>
        <taxon>Kickxellomycotina</taxon>
        <taxon>Kickxellomycetes</taxon>
        <taxon>Kickxellales</taxon>
        <taxon>Kickxellaceae</taxon>
        <taxon>Coemansia</taxon>
    </lineage>
</organism>
<keyword evidence="1" id="KW-0378">Hydrolase</keyword>
<accession>A0ACC1K028</accession>
<reference evidence="1" key="1">
    <citation type="submission" date="2022-07" db="EMBL/GenBank/DDBJ databases">
        <title>Phylogenomic reconstructions and comparative analyses of Kickxellomycotina fungi.</title>
        <authorList>
            <person name="Reynolds N.K."/>
            <person name="Stajich J.E."/>
            <person name="Barry K."/>
            <person name="Grigoriev I.V."/>
            <person name="Crous P."/>
            <person name="Smith M.E."/>
        </authorList>
    </citation>
    <scope>NUCLEOTIDE SEQUENCE</scope>
    <source>
        <strain evidence="1">CBS 109366</strain>
    </source>
</reference>
<proteinExistence type="predicted"/>
<dbReference type="EMBL" id="JANBUJ010000629">
    <property type="protein sequence ID" value="KAJ2770930.1"/>
    <property type="molecule type" value="Genomic_DNA"/>
</dbReference>
<keyword evidence="2" id="KW-1185">Reference proteome</keyword>
<sequence>MVRAALRQGPLRSAAPNAHARDAAGLTALDIANYFGFRACADELLAAAPPDDAPVPDGTLAESRALQPPGPAARPARPAMSAVFVTLGANDERRHAPPLTLDSDALRHALDAAGLPSSTHLLLRIELLEDEYGADTASDAYTADVSTLLDASSAHAASPTPGAQTWQPPALLYSVCPERAVLRLDLVALADHVLAPRSEPRLVARALVALPPTFLPAFSEREPGRFLPMCVTGASHLQAVFHAMATGDAIGEANLEAVVSTPFAGRPPGDACAHGRGGEWLRPGHTLIYGHRGSGMNCRPADRPGQLQLGENTALSMAQAVRDGAAAVEFDVQLTRDLVPVIYHDWIVAETGFETPVNALAQAQFMALNPRARPLRTRRSCADLVDPPAPPIWANSTETVQAPFATLRELFDGLPAGVGFDIEVKYPMPDEADSVGMSTSFEINLFVDRILDTVYGSAPRPVVFTSFHPDICLLLAHKVRGDYPVMLLTDAGMSAMADRRCNGIDVAVSLCKWAGLAGVVTHVGPIVQSPRVAALVRRRGLALATYGGLNNAPEHIRLQQAYGVDVVIADNVRGAVATVRRAQGVAPAASA</sequence>
<name>A0ACC1K028_9FUNG</name>
<dbReference type="EC" id="3.1.4.46" evidence="1"/>
<protein>
    <submittedName>
        <fullName evidence="1">Glycerophosphocholine phosphodiesterase</fullName>
        <ecNumber evidence="1">3.1.4.46</ecNumber>
    </submittedName>
</protein>
<gene>
    <name evidence="1" type="primary">GDE1</name>
    <name evidence="1" type="ORF">IWQ57_002437</name>
</gene>
<evidence type="ECO:0000313" key="2">
    <source>
        <dbReference type="Proteomes" id="UP001140234"/>
    </source>
</evidence>